<keyword evidence="4" id="KW-1185">Reference proteome</keyword>
<evidence type="ECO:0000313" key="3">
    <source>
        <dbReference type="EMBL" id="EDW79941.2"/>
    </source>
</evidence>
<gene>
    <name evidence="3" type="primary">Dwil\GK18890</name>
    <name evidence="3" type="ORF">Dwil_GK18890</name>
</gene>
<feature type="compositionally biased region" description="Basic residues" evidence="2">
    <location>
        <begin position="38"/>
        <end position="52"/>
    </location>
</feature>
<feature type="coiled-coil region" evidence="1">
    <location>
        <begin position="99"/>
        <end position="126"/>
    </location>
</feature>
<dbReference type="AlphaFoldDB" id="B4N6F2"/>
<keyword evidence="1" id="KW-0175">Coiled coil</keyword>
<sequence>MFLMHNELRQLRSVLAAMLRDQEQAREQAKAKAEEKHRAKSSRRRKTPKRSKSSQVDFDDNPTTISDCPQMALITQQAQRIEEQQEMLHRIKLCYERQVANIKSNAQLLECQLNKLQMLLQAHLEQNPDTSFRLDSYYNEILQAVDKMQSHGINVYDSPIVSQSSSNAIHNVNSSLHCCSMESLHFVDNA</sequence>
<organism evidence="3 4">
    <name type="scientific">Drosophila willistoni</name>
    <name type="common">Fruit fly</name>
    <dbReference type="NCBI Taxonomy" id="7260"/>
    <lineage>
        <taxon>Eukaryota</taxon>
        <taxon>Metazoa</taxon>
        <taxon>Ecdysozoa</taxon>
        <taxon>Arthropoda</taxon>
        <taxon>Hexapoda</taxon>
        <taxon>Insecta</taxon>
        <taxon>Pterygota</taxon>
        <taxon>Neoptera</taxon>
        <taxon>Endopterygota</taxon>
        <taxon>Diptera</taxon>
        <taxon>Brachycera</taxon>
        <taxon>Muscomorpha</taxon>
        <taxon>Ephydroidea</taxon>
        <taxon>Drosophilidae</taxon>
        <taxon>Drosophila</taxon>
        <taxon>Sophophora</taxon>
    </lineage>
</organism>
<proteinExistence type="predicted"/>
<reference evidence="3 4" key="1">
    <citation type="journal article" date="2007" name="Nature">
        <title>Evolution of genes and genomes on the Drosophila phylogeny.</title>
        <authorList>
            <consortium name="Drosophila 12 Genomes Consortium"/>
            <person name="Clark A.G."/>
            <person name="Eisen M.B."/>
            <person name="Smith D.R."/>
            <person name="Bergman C.M."/>
            <person name="Oliver B."/>
            <person name="Markow T.A."/>
            <person name="Kaufman T.C."/>
            <person name="Kellis M."/>
            <person name="Gelbart W."/>
            <person name="Iyer V.N."/>
            <person name="Pollard D.A."/>
            <person name="Sackton T.B."/>
            <person name="Larracuente A.M."/>
            <person name="Singh N.D."/>
            <person name="Abad J.P."/>
            <person name="Abt D.N."/>
            <person name="Adryan B."/>
            <person name="Aguade M."/>
            <person name="Akashi H."/>
            <person name="Anderson W.W."/>
            <person name="Aquadro C.F."/>
            <person name="Ardell D.H."/>
            <person name="Arguello R."/>
            <person name="Artieri C.G."/>
            <person name="Barbash D.A."/>
            <person name="Barker D."/>
            <person name="Barsanti P."/>
            <person name="Batterham P."/>
            <person name="Batzoglou S."/>
            <person name="Begun D."/>
            <person name="Bhutkar A."/>
            <person name="Blanco E."/>
            <person name="Bosak S.A."/>
            <person name="Bradley R.K."/>
            <person name="Brand A.D."/>
            <person name="Brent M.R."/>
            <person name="Brooks A.N."/>
            <person name="Brown R.H."/>
            <person name="Butlin R.K."/>
            <person name="Caggese C."/>
            <person name="Calvi B.R."/>
            <person name="Bernardo de Carvalho A."/>
            <person name="Caspi A."/>
            <person name="Castrezana S."/>
            <person name="Celniker S.E."/>
            <person name="Chang J.L."/>
            <person name="Chapple C."/>
            <person name="Chatterji S."/>
            <person name="Chinwalla A."/>
            <person name="Civetta A."/>
            <person name="Clifton S.W."/>
            <person name="Comeron J.M."/>
            <person name="Costello J.C."/>
            <person name="Coyne J.A."/>
            <person name="Daub J."/>
            <person name="David R.G."/>
            <person name="Delcher A.L."/>
            <person name="Delehaunty K."/>
            <person name="Do C.B."/>
            <person name="Ebling H."/>
            <person name="Edwards K."/>
            <person name="Eickbush T."/>
            <person name="Evans J.D."/>
            <person name="Filipski A."/>
            <person name="Findeiss S."/>
            <person name="Freyhult E."/>
            <person name="Fulton L."/>
            <person name="Fulton R."/>
            <person name="Garcia A.C."/>
            <person name="Gardiner A."/>
            <person name="Garfield D.A."/>
            <person name="Garvin B.E."/>
            <person name="Gibson G."/>
            <person name="Gilbert D."/>
            <person name="Gnerre S."/>
            <person name="Godfrey J."/>
            <person name="Good R."/>
            <person name="Gotea V."/>
            <person name="Gravely B."/>
            <person name="Greenberg A.J."/>
            <person name="Griffiths-Jones S."/>
            <person name="Gross S."/>
            <person name="Guigo R."/>
            <person name="Gustafson E.A."/>
            <person name="Haerty W."/>
            <person name="Hahn M.W."/>
            <person name="Halligan D.L."/>
            <person name="Halpern A.L."/>
            <person name="Halter G.M."/>
            <person name="Han M.V."/>
            <person name="Heger A."/>
            <person name="Hillier L."/>
            <person name="Hinrichs A.S."/>
            <person name="Holmes I."/>
            <person name="Hoskins R.A."/>
            <person name="Hubisz M.J."/>
            <person name="Hultmark D."/>
            <person name="Huntley M.A."/>
            <person name="Jaffe D.B."/>
            <person name="Jagadeeshan S."/>
            <person name="Jeck W.R."/>
            <person name="Johnson J."/>
            <person name="Jones C.D."/>
            <person name="Jordan W.C."/>
            <person name="Karpen G.H."/>
            <person name="Kataoka E."/>
            <person name="Keightley P.D."/>
            <person name="Kheradpour P."/>
            <person name="Kirkness E.F."/>
            <person name="Koerich L.B."/>
            <person name="Kristiansen K."/>
            <person name="Kudrna D."/>
            <person name="Kulathinal R.J."/>
            <person name="Kumar S."/>
            <person name="Kwok R."/>
            <person name="Lander E."/>
            <person name="Langley C.H."/>
            <person name="Lapoint R."/>
            <person name="Lazzaro B.P."/>
            <person name="Lee S.J."/>
            <person name="Levesque L."/>
            <person name="Li R."/>
            <person name="Lin C.F."/>
            <person name="Lin M.F."/>
            <person name="Lindblad-Toh K."/>
            <person name="Llopart A."/>
            <person name="Long M."/>
            <person name="Low L."/>
            <person name="Lozovsky E."/>
            <person name="Lu J."/>
            <person name="Luo M."/>
            <person name="Machado C.A."/>
            <person name="Makalowski W."/>
            <person name="Marzo M."/>
            <person name="Matsuda M."/>
            <person name="Matzkin L."/>
            <person name="McAllister B."/>
            <person name="McBride C.S."/>
            <person name="McKernan B."/>
            <person name="McKernan K."/>
            <person name="Mendez-Lago M."/>
            <person name="Minx P."/>
            <person name="Mollenhauer M.U."/>
            <person name="Montooth K."/>
            <person name="Mount S.M."/>
            <person name="Mu X."/>
            <person name="Myers E."/>
            <person name="Negre B."/>
            <person name="Newfeld S."/>
            <person name="Nielsen R."/>
            <person name="Noor M.A."/>
            <person name="O'Grady P."/>
            <person name="Pachter L."/>
            <person name="Papaceit M."/>
            <person name="Parisi M.J."/>
            <person name="Parisi M."/>
            <person name="Parts L."/>
            <person name="Pedersen J.S."/>
            <person name="Pesole G."/>
            <person name="Phillippy A.M."/>
            <person name="Ponting C.P."/>
            <person name="Pop M."/>
            <person name="Porcelli D."/>
            <person name="Powell J.R."/>
            <person name="Prohaska S."/>
            <person name="Pruitt K."/>
            <person name="Puig M."/>
            <person name="Quesneville H."/>
            <person name="Ram K.R."/>
            <person name="Rand D."/>
            <person name="Rasmussen M.D."/>
            <person name="Reed L.K."/>
            <person name="Reenan R."/>
            <person name="Reily A."/>
            <person name="Remington K.A."/>
            <person name="Rieger T.T."/>
            <person name="Ritchie M.G."/>
            <person name="Robin C."/>
            <person name="Rogers Y.H."/>
            <person name="Rohde C."/>
            <person name="Rozas J."/>
            <person name="Rubenfield M.J."/>
            <person name="Ruiz A."/>
            <person name="Russo S."/>
            <person name="Salzberg S.L."/>
            <person name="Sanchez-Gracia A."/>
            <person name="Saranga D.J."/>
            <person name="Sato H."/>
            <person name="Schaeffer S.W."/>
            <person name="Schatz M.C."/>
            <person name="Schlenke T."/>
            <person name="Schwartz R."/>
            <person name="Segarra C."/>
            <person name="Singh R.S."/>
            <person name="Sirot L."/>
            <person name="Sirota M."/>
            <person name="Sisneros N.B."/>
            <person name="Smith C.D."/>
            <person name="Smith T.F."/>
            <person name="Spieth J."/>
            <person name="Stage D.E."/>
            <person name="Stark A."/>
            <person name="Stephan W."/>
            <person name="Strausberg R.L."/>
            <person name="Strempel S."/>
            <person name="Sturgill D."/>
            <person name="Sutton G."/>
            <person name="Sutton G.G."/>
            <person name="Tao W."/>
            <person name="Teichmann S."/>
            <person name="Tobari Y.N."/>
            <person name="Tomimura Y."/>
            <person name="Tsolas J.M."/>
            <person name="Valente V.L."/>
            <person name="Venter E."/>
            <person name="Venter J.C."/>
            <person name="Vicario S."/>
            <person name="Vieira F.G."/>
            <person name="Vilella A.J."/>
            <person name="Villasante A."/>
            <person name="Walenz B."/>
            <person name="Wang J."/>
            <person name="Wasserman M."/>
            <person name="Watts T."/>
            <person name="Wilson D."/>
            <person name="Wilson R.K."/>
            <person name="Wing R.A."/>
            <person name="Wolfner M.F."/>
            <person name="Wong A."/>
            <person name="Wong G.K."/>
            <person name="Wu C.I."/>
            <person name="Wu G."/>
            <person name="Yamamoto D."/>
            <person name="Yang H.P."/>
            <person name="Yang S.P."/>
            <person name="Yorke J.A."/>
            <person name="Yoshida K."/>
            <person name="Zdobnov E."/>
            <person name="Zhang P."/>
            <person name="Zhang Y."/>
            <person name="Zimin A.V."/>
            <person name="Baldwin J."/>
            <person name="Abdouelleil A."/>
            <person name="Abdulkadir J."/>
            <person name="Abebe A."/>
            <person name="Abera B."/>
            <person name="Abreu J."/>
            <person name="Acer S.C."/>
            <person name="Aftuck L."/>
            <person name="Alexander A."/>
            <person name="An P."/>
            <person name="Anderson E."/>
            <person name="Anderson S."/>
            <person name="Arachi H."/>
            <person name="Azer M."/>
            <person name="Bachantsang P."/>
            <person name="Barry A."/>
            <person name="Bayul T."/>
            <person name="Berlin A."/>
            <person name="Bessette D."/>
            <person name="Bloom T."/>
            <person name="Blye J."/>
            <person name="Boguslavskiy L."/>
            <person name="Bonnet C."/>
            <person name="Boukhgalter B."/>
            <person name="Bourzgui I."/>
            <person name="Brown A."/>
            <person name="Cahill P."/>
            <person name="Channer S."/>
            <person name="Cheshatsang Y."/>
            <person name="Chuda L."/>
            <person name="Citroen M."/>
            <person name="Collymore A."/>
            <person name="Cooke P."/>
            <person name="Costello M."/>
            <person name="D'Aco K."/>
            <person name="Daza R."/>
            <person name="De Haan G."/>
            <person name="DeGray S."/>
            <person name="DeMaso C."/>
            <person name="Dhargay N."/>
            <person name="Dooley K."/>
            <person name="Dooley E."/>
            <person name="Doricent M."/>
            <person name="Dorje P."/>
            <person name="Dorjee K."/>
            <person name="Dupes A."/>
            <person name="Elong R."/>
            <person name="Falk J."/>
            <person name="Farina A."/>
            <person name="Faro S."/>
            <person name="Ferguson D."/>
            <person name="Fisher S."/>
            <person name="Foley C.D."/>
            <person name="Franke A."/>
            <person name="Friedrich D."/>
            <person name="Gadbois L."/>
            <person name="Gearin G."/>
            <person name="Gearin C.R."/>
            <person name="Giannoukos G."/>
            <person name="Goode T."/>
            <person name="Graham J."/>
            <person name="Grandbois E."/>
            <person name="Grewal S."/>
            <person name="Gyaltsen K."/>
            <person name="Hafez N."/>
            <person name="Hagos B."/>
            <person name="Hall J."/>
            <person name="Henson C."/>
            <person name="Hollinger A."/>
            <person name="Honan T."/>
            <person name="Huard M.D."/>
            <person name="Hughes L."/>
            <person name="Hurhula B."/>
            <person name="Husby M.E."/>
            <person name="Kamat A."/>
            <person name="Kanga B."/>
            <person name="Kashin S."/>
            <person name="Khazanovich D."/>
            <person name="Kisner P."/>
            <person name="Lance K."/>
            <person name="Lara M."/>
            <person name="Lee W."/>
            <person name="Lennon N."/>
            <person name="Letendre F."/>
            <person name="LeVine R."/>
            <person name="Lipovsky A."/>
            <person name="Liu X."/>
            <person name="Liu J."/>
            <person name="Liu S."/>
            <person name="Lokyitsang T."/>
            <person name="Lokyitsang Y."/>
            <person name="Lubonja R."/>
            <person name="Lui A."/>
            <person name="MacDonald P."/>
            <person name="Magnisalis V."/>
            <person name="Maru K."/>
            <person name="Matthews C."/>
            <person name="McCusker W."/>
            <person name="McDonough S."/>
            <person name="Mehta T."/>
            <person name="Meldrim J."/>
            <person name="Meneus L."/>
            <person name="Mihai O."/>
            <person name="Mihalev A."/>
            <person name="Mihova T."/>
            <person name="Mittelman R."/>
            <person name="Mlenga V."/>
            <person name="Montmayeur A."/>
            <person name="Mulrain L."/>
            <person name="Navidi A."/>
            <person name="Naylor J."/>
            <person name="Negash T."/>
            <person name="Nguyen T."/>
            <person name="Nguyen N."/>
            <person name="Nicol R."/>
            <person name="Norbu C."/>
            <person name="Norbu N."/>
            <person name="Novod N."/>
            <person name="O'Neill B."/>
            <person name="Osman S."/>
            <person name="Markiewicz E."/>
            <person name="Oyono O.L."/>
            <person name="Patti C."/>
            <person name="Phunkhang P."/>
            <person name="Pierre F."/>
            <person name="Priest M."/>
            <person name="Raghuraman S."/>
            <person name="Rege F."/>
            <person name="Reyes R."/>
            <person name="Rise C."/>
            <person name="Rogov P."/>
            <person name="Ross K."/>
            <person name="Ryan E."/>
            <person name="Settipalli S."/>
            <person name="Shea T."/>
            <person name="Sherpa N."/>
            <person name="Shi L."/>
            <person name="Shih D."/>
            <person name="Sparrow T."/>
            <person name="Spaulding J."/>
            <person name="Stalker J."/>
            <person name="Stange-Thomann N."/>
            <person name="Stavropoulos S."/>
            <person name="Stone C."/>
            <person name="Strader C."/>
            <person name="Tesfaye S."/>
            <person name="Thomson T."/>
            <person name="Thoulutsang Y."/>
            <person name="Thoulutsang D."/>
            <person name="Topham K."/>
            <person name="Topping I."/>
            <person name="Tsamla T."/>
            <person name="Vassiliev H."/>
            <person name="Vo A."/>
            <person name="Wangchuk T."/>
            <person name="Wangdi T."/>
            <person name="Weiand M."/>
            <person name="Wilkinson J."/>
            <person name="Wilson A."/>
            <person name="Yadav S."/>
            <person name="Young G."/>
            <person name="Yu Q."/>
            <person name="Zembek L."/>
            <person name="Zhong D."/>
            <person name="Zimmer A."/>
            <person name="Zwirko Z."/>
            <person name="Jaffe D.B."/>
            <person name="Alvarez P."/>
            <person name="Brockman W."/>
            <person name="Butler J."/>
            <person name="Chin C."/>
            <person name="Gnerre S."/>
            <person name="Grabherr M."/>
            <person name="Kleber M."/>
            <person name="Mauceli E."/>
            <person name="MacCallum I."/>
        </authorList>
    </citation>
    <scope>NUCLEOTIDE SEQUENCE [LARGE SCALE GENOMIC DNA]</scope>
    <source>
        <strain evidence="4">Tucson 14030-0811.24</strain>
    </source>
</reference>
<evidence type="ECO:0000256" key="2">
    <source>
        <dbReference type="SAM" id="MobiDB-lite"/>
    </source>
</evidence>
<name>B4N6F2_DROWI</name>
<dbReference type="KEGG" id="dwi:6646010"/>
<accession>B4N6F2</accession>
<dbReference type="HOGENOM" id="CLU_1290187_0_0_1"/>
<dbReference type="EMBL" id="CH964154">
    <property type="protein sequence ID" value="EDW79941.2"/>
    <property type="molecule type" value="Genomic_DNA"/>
</dbReference>
<protein>
    <submittedName>
        <fullName evidence="3">Uncharacterized protein</fullName>
    </submittedName>
</protein>
<dbReference type="Proteomes" id="UP000007798">
    <property type="component" value="Unassembled WGS sequence"/>
</dbReference>
<feature type="region of interest" description="Disordered" evidence="2">
    <location>
        <begin position="22"/>
        <end position="64"/>
    </location>
</feature>
<evidence type="ECO:0000256" key="1">
    <source>
        <dbReference type="SAM" id="Coils"/>
    </source>
</evidence>
<dbReference type="OrthoDB" id="7869893at2759"/>
<evidence type="ECO:0000313" key="4">
    <source>
        <dbReference type="Proteomes" id="UP000007798"/>
    </source>
</evidence>
<feature type="compositionally biased region" description="Basic and acidic residues" evidence="2">
    <location>
        <begin position="22"/>
        <end position="37"/>
    </location>
</feature>
<dbReference type="InParanoid" id="B4N6F2"/>